<dbReference type="InterPro" id="IPR009030">
    <property type="entry name" value="Growth_fac_rcpt_cys_sf"/>
</dbReference>
<dbReference type="SUPFAM" id="SSF57196">
    <property type="entry name" value="EGF/Laminin"/>
    <property type="match status" value="1"/>
</dbReference>
<keyword evidence="4 12" id="KW-0812">Transmembrane</keyword>
<dbReference type="SMART" id="SM00034">
    <property type="entry name" value="CLECT"/>
    <property type="match status" value="1"/>
</dbReference>
<dbReference type="Pfam" id="PF12662">
    <property type="entry name" value="cEGF"/>
    <property type="match status" value="1"/>
</dbReference>
<name>A0A7K6RY94_9AVES</name>
<dbReference type="OrthoDB" id="10045365at2759"/>
<comment type="caution">
    <text evidence="16">The sequence shown here is derived from an EMBL/GenBank/DDBJ whole genome shotgun (WGS) entry which is preliminary data.</text>
</comment>
<evidence type="ECO:0000256" key="1">
    <source>
        <dbReference type="ARBA" id="ARBA00004479"/>
    </source>
</evidence>
<dbReference type="InterPro" id="IPR016186">
    <property type="entry name" value="C-type_lectin-like/link_sf"/>
</dbReference>
<evidence type="ECO:0000256" key="10">
    <source>
        <dbReference type="ARBA" id="ARBA00023157"/>
    </source>
</evidence>
<dbReference type="GO" id="GO:0005509">
    <property type="term" value="F:calcium ion binding"/>
    <property type="evidence" value="ECO:0007669"/>
    <property type="project" value="InterPro"/>
</dbReference>
<dbReference type="Gene3D" id="3.10.100.10">
    <property type="entry name" value="Mannose-Binding Protein A, subunit A"/>
    <property type="match status" value="1"/>
</dbReference>
<dbReference type="SUPFAM" id="SSF56436">
    <property type="entry name" value="C-type lectin-like"/>
    <property type="match status" value="1"/>
</dbReference>
<evidence type="ECO:0000256" key="9">
    <source>
        <dbReference type="ARBA" id="ARBA00023136"/>
    </source>
</evidence>
<dbReference type="PANTHER" id="PTHR14789">
    <property type="entry name" value="CHONDROLECTIN VARIANT CHODLFDELTAE"/>
    <property type="match status" value="1"/>
</dbReference>
<dbReference type="Pfam" id="PF00008">
    <property type="entry name" value="EGF"/>
    <property type="match status" value="1"/>
</dbReference>
<dbReference type="Gene3D" id="2.10.25.10">
    <property type="entry name" value="Laminin"/>
    <property type="match status" value="5"/>
</dbReference>
<evidence type="ECO:0000259" key="14">
    <source>
        <dbReference type="PROSITE" id="PS50026"/>
    </source>
</evidence>
<evidence type="ECO:0000256" key="2">
    <source>
        <dbReference type="ARBA" id="ARBA00022536"/>
    </source>
</evidence>
<evidence type="ECO:0000256" key="13">
    <source>
        <dbReference type="SAM" id="SignalP"/>
    </source>
</evidence>
<dbReference type="Pfam" id="PF14670">
    <property type="entry name" value="FXa_inhibition"/>
    <property type="match status" value="1"/>
</dbReference>
<dbReference type="PROSITE" id="PS00010">
    <property type="entry name" value="ASX_HYDROXYL"/>
    <property type="match status" value="3"/>
</dbReference>
<dbReference type="FunFam" id="2.10.25.10:FF:000119">
    <property type="entry name" value="vitamin K-dependent protein S"/>
    <property type="match status" value="1"/>
</dbReference>
<dbReference type="InterPro" id="IPR000152">
    <property type="entry name" value="EGF-type_Asp/Asn_hydroxyl_site"/>
</dbReference>
<dbReference type="InterPro" id="IPR049883">
    <property type="entry name" value="NOTCH1_EGF-like"/>
</dbReference>
<dbReference type="InterPro" id="IPR001881">
    <property type="entry name" value="EGF-like_Ca-bd_dom"/>
</dbReference>
<dbReference type="InterPro" id="IPR018378">
    <property type="entry name" value="C-type_lectin_CS"/>
</dbReference>
<feature type="non-terminal residue" evidence="16">
    <location>
        <position position="565"/>
    </location>
</feature>
<keyword evidence="5 13" id="KW-0732">Signal</keyword>
<dbReference type="Proteomes" id="UP000570016">
    <property type="component" value="Unassembled WGS sequence"/>
</dbReference>
<feature type="chain" id="PRO_5029774806" evidence="13">
    <location>
        <begin position="17"/>
        <end position="565"/>
    </location>
</feature>
<dbReference type="InterPro" id="IPR001304">
    <property type="entry name" value="C-type_lectin-like"/>
</dbReference>
<dbReference type="InterPro" id="IPR000742">
    <property type="entry name" value="EGF"/>
</dbReference>
<evidence type="ECO:0000259" key="15">
    <source>
        <dbReference type="PROSITE" id="PS50041"/>
    </source>
</evidence>
<evidence type="ECO:0000313" key="17">
    <source>
        <dbReference type="Proteomes" id="UP000570016"/>
    </source>
</evidence>
<reference evidence="16 17" key="1">
    <citation type="submission" date="2019-09" db="EMBL/GenBank/DDBJ databases">
        <title>Bird 10,000 Genomes (B10K) Project - Family phase.</title>
        <authorList>
            <person name="Zhang G."/>
        </authorList>
    </citation>
    <scope>NUCLEOTIDE SEQUENCE [LARGE SCALE GENOMIC DNA]</scope>
    <source>
        <strain evidence="16">B10K-DU-029-58</strain>
        <tissue evidence="16">Muscle</tissue>
    </source>
</reference>
<keyword evidence="6" id="KW-0430">Lectin</keyword>
<comment type="subcellular location">
    <subcellularLocation>
        <location evidence="1">Membrane</location>
        <topology evidence="1">Single-pass type I membrane protein</topology>
    </subcellularLocation>
</comment>
<dbReference type="Pfam" id="PF07645">
    <property type="entry name" value="EGF_CA"/>
    <property type="match status" value="2"/>
</dbReference>
<evidence type="ECO:0000256" key="11">
    <source>
        <dbReference type="PROSITE-ProRule" id="PRU00076"/>
    </source>
</evidence>
<accession>A0A7K6RY94</accession>
<feature type="signal peptide" evidence="13">
    <location>
        <begin position="1"/>
        <end position="16"/>
    </location>
</feature>
<feature type="domain" description="EGF-like" evidence="14">
    <location>
        <begin position="390"/>
        <end position="421"/>
    </location>
</feature>
<dbReference type="Pfam" id="PF00059">
    <property type="entry name" value="Lectin_C"/>
    <property type="match status" value="1"/>
</dbReference>
<evidence type="ECO:0000313" key="16">
    <source>
        <dbReference type="EMBL" id="NWW91013.1"/>
    </source>
</evidence>
<sequence>MAIALLLLLLVQGSGGEDAEVVCAGMACYSLHRAELSWNSAQERCRHNGGNLAPARDPTEAERLWELLEVAGWSGPAWIGLSLARGRCVQTQEPLRGFAWVAGGEPGNYSAWVAEPSFTCLTPRCVSLRPGGPSRHAGWADRSCRAPLPAFLCKFSFQGMCGPLPLAGPGWVSYTTPFGVRTPRLAAAPFGTLAEAVCEGGDGGPAFTLCKGPLEGGGFSWHPSGPLCPAACAWNNGGCEQRCLETPGEPLRCACHPGYVLGADMASCQPEDACHPNPCQGTCRTLPSGFECGCEAGYTLAPDGRSCLDVDECLARPCQHDCRNTLGSFICLCQPGYQLTGLSGHHCHDEDECARPGICPQLCLNVPGSFHCACRPGYQRQTGSGNACLDVDECLRDPCPGPCRNLPGDFECLCPPGFLTEEDGHGCRAIPIAREEPVGASNSTPQTTNLPRALRTTAGPQPTGAPWTTGIPQTLGIPIGVTPSVSTAVGSVPGPEHSTDGPRLLLYYILGSLIVILLLLAFALALLACRKRAAKREKRLAKSAADNYCWVPEPSESPGAGGERR</sequence>
<evidence type="ECO:0000256" key="12">
    <source>
        <dbReference type="SAM" id="Phobius"/>
    </source>
</evidence>
<keyword evidence="2 11" id="KW-0245">EGF-like domain</keyword>
<keyword evidence="7" id="KW-0677">Repeat</keyword>
<dbReference type="InterPro" id="IPR026823">
    <property type="entry name" value="cEGF"/>
</dbReference>
<dbReference type="EMBL" id="VZRY01003510">
    <property type="protein sequence ID" value="NWW91013.1"/>
    <property type="molecule type" value="Genomic_DNA"/>
</dbReference>
<keyword evidence="8 12" id="KW-1133">Transmembrane helix</keyword>
<dbReference type="PROSITE" id="PS50026">
    <property type="entry name" value="EGF_3"/>
    <property type="match status" value="2"/>
</dbReference>
<comment type="caution">
    <text evidence="11">Lacks conserved residue(s) required for the propagation of feature annotation.</text>
</comment>
<keyword evidence="3" id="KW-0597">Phosphoprotein</keyword>
<protein>
    <submittedName>
        <fullName evidence="16">C1QR1 protein</fullName>
    </submittedName>
</protein>
<feature type="non-terminal residue" evidence="16">
    <location>
        <position position="1"/>
    </location>
</feature>
<dbReference type="PROSITE" id="PS01186">
    <property type="entry name" value="EGF_2"/>
    <property type="match status" value="1"/>
</dbReference>
<dbReference type="GO" id="GO:0016020">
    <property type="term" value="C:membrane"/>
    <property type="evidence" value="ECO:0007669"/>
    <property type="project" value="UniProtKB-SubCell"/>
</dbReference>
<keyword evidence="9 12" id="KW-0472">Membrane</keyword>
<dbReference type="InterPro" id="IPR051505">
    <property type="entry name" value="C-type_lectin_domain"/>
</dbReference>
<dbReference type="AlphaFoldDB" id="A0A7K6RY94"/>
<evidence type="ECO:0000256" key="5">
    <source>
        <dbReference type="ARBA" id="ARBA00022729"/>
    </source>
</evidence>
<dbReference type="InterPro" id="IPR018097">
    <property type="entry name" value="EGF_Ca-bd_CS"/>
</dbReference>
<feature type="domain" description="C-type lectin" evidence="15">
    <location>
        <begin position="24"/>
        <end position="144"/>
    </location>
</feature>
<keyword evidence="17" id="KW-1185">Reference proteome</keyword>
<dbReference type="SMART" id="SM00181">
    <property type="entry name" value="EGF"/>
    <property type="match status" value="5"/>
</dbReference>
<dbReference type="PROSITE" id="PS00615">
    <property type="entry name" value="C_TYPE_LECTIN_1"/>
    <property type="match status" value="1"/>
</dbReference>
<evidence type="ECO:0000256" key="7">
    <source>
        <dbReference type="ARBA" id="ARBA00022737"/>
    </source>
</evidence>
<evidence type="ECO:0000256" key="6">
    <source>
        <dbReference type="ARBA" id="ARBA00022734"/>
    </source>
</evidence>
<dbReference type="PROSITE" id="PS50041">
    <property type="entry name" value="C_TYPE_LECTIN_2"/>
    <property type="match status" value="1"/>
</dbReference>
<dbReference type="GO" id="GO:0030246">
    <property type="term" value="F:carbohydrate binding"/>
    <property type="evidence" value="ECO:0007669"/>
    <property type="project" value="UniProtKB-KW"/>
</dbReference>
<dbReference type="PROSITE" id="PS01187">
    <property type="entry name" value="EGF_CA"/>
    <property type="match status" value="1"/>
</dbReference>
<dbReference type="SMART" id="SM00179">
    <property type="entry name" value="EGF_CA"/>
    <property type="match status" value="4"/>
</dbReference>
<evidence type="ECO:0000256" key="3">
    <source>
        <dbReference type="ARBA" id="ARBA00022553"/>
    </source>
</evidence>
<dbReference type="CDD" id="cd00054">
    <property type="entry name" value="EGF_CA"/>
    <property type="match status" value="3"/>
</dbReference>
<dbReference type="InterPro" id="IPR016187">
    <property type="entry name" value="CTDL_fold"/>
</dbReference>
<feature type="transmembrane region" description="Helical" evidence="12">
    <location>
        <begin position="505"/>
        <end position="529"/>
    </location>
</feature>
<proteinExistence type="predicted"/>
<evidence type="ECO:0000256" key="4">
    <source>
        <dbReference type="ARBA" id="ARBA00022692"/>
    </source>
</evidence>
<dbReference type="SUPFAM" id="SSF57184">
    <property type="entry name" value="Growth factor receptor domain"/>
    <property type="match status" value="1"/>
</dbReference>
<evidence type="ECO:0000256" key="8">
    <source>
        <dbReference type="ARBA" id="ARBA00022989"/>
    </source>
</evidence>
<organism evidence="16 17">
    <name type="scientific">Rhynochetos jubatus</name>
    <name type="common">kagu</name>
    <dbReference type="NCBI Taxonomy" id="54386"/>
    <lineage>
        <taxon>Eukaryota</taxon>
        <taxon>Metazoa</taxon>
        <taxon>Chordata</taxon>
        <taxon>Craniata</taxon>
        <taxon>Vertebrata</taxon>
        <taxon>Euteleostomi</taxon>
        <taxon>Archelosauria</taxon>
        <taxon>Archosauria</taxon>
        <taxon>Dinosauria</taxon>
        <taxon>Saurischia</taxon>
        <taxon>Theropoda</taxon>
        <taxon>Coelurosauria</taxon>
        <taxon>Aves</taxon>
        <taxon>Neognathae</taxon>
        <taxon>Neoaves</taxon>
        <taxon>Phaethontimorphae</taxon>
        <taxon>Eurypygiformes</taxon>
        <taxon>Rhynochetidae</taxon>
        <taxon>Rhynochetos</taxon>
    </lineage>
</organism>
<feature type="domain" description="EGF-like" evidence="14">
    <location>
        <begin position="309"/>
        <end position="348"/>
    </location>
</feature>
<dbReference type="PANTHER" id="PTHR14789:SF8">
    <property type="entry name" value="C-TYPE LECTIN DOMAIN FAMILY 14 MEMBER A PRECURSOR-RELATED"/>
    <property type="match status" value="1"/>
</dbReference>
<gene>
    <name evidence="16" type="primary">Cd93</name>
    <name evidence="16" type="ORF">RHYJUB_R05040</name>
</gene>
<keyword evidence="10" id="KW-1015">Disulfide bond</keyword>